<dbReference type="SUPFAM" id="SSF161098">
    <property type="entry name" value="MetI-like"/>
    <property type="match status" value="1"/>
</dbReference>
<evidence type="ECO:0000259" key="8">
    <source>
        <dbReference type="PROSITE" id="PS50928"/>
    </source>
</evidence>
<dbReference type="PANTHER" id="PTHR30193">
    <property type="entry name" value="ABC TRANSPORTER PERMEASE PROTEIN"/>
    <property type="match status" value="1"/>
</dbReference>
<feature type="transmembrane region" description="Helical" evidence="7">
    <location>
        <begin position="12"/>
        <end position="35"/>
    </location>
</feature>
<evidence type="ECO:0000256" key="6">
    <source>
        <dbReference type="ARBA" id="ARBA00023136"/>
    </source>
</evidence>
<proteinExistence type="inferred from homology"/>
<dbReference type="InterPro" id="IPR051393">
    <property type="entry name" value="ABC_transporter_permease"/>
</dbReference>
<dbReference type="Gene3D" id="1.10.3720.10">
    <property type="entry name" value="MetI-like"/>
    <property type="match status" value="1"/>
</dbReference>
<dbReference type="Pfam" id="PF00528">
    <property type="entry name" value="BPD_transp_1"/>
    <property type="match status" value="1"/>
</dbReference>
<feature type="transmembrane region" description="Helical" evidence="7">
    <location>
        <begin position="103"/>
        <end position="124"/>
    </location>
</feature>
<feature type="transmembrane region" description="Helical" evidence="7">
    <location>
        <begin position="263"/>
        <end position="284"/>
    </location>
</feature>
<sequence>MDLNKAYKKIYILPAFLVFFVLFLLPSILGLFYSFTNWNVMSDDIRFIGLDNYRNIFSDSSMWKVFQNTGFYAVLTSILKGAVGLMLALALNREIRSRNLLRTLFFLPMILSNLIVGLVFQQVFHPDTGILNEGLRMIGLSGLTHGWLIEPDIVMWSCVAIEVWKAAGFNMVIFLAGLQLVPQDMYEACEMDGANGWQKFLNITIPFIVPSITINMLLNVISGLKVFDVIFALTNGGPGRSSEVVNITIFNQFSMGDYGYGTALNTVMFLVLSVISIAVIWFYTSREEVE</sequence>
<keyword evidence="4 7" id="KW-0812">Transmembrane</keyword>
<evidence type="ECO:0000256" key="2">
    <source>
        <dbReference type="ARBA" id="ARBA00022448"/>
    </source>
</evidence>
<comment type="caution">
    <text evidence="9">The sequence shown here is derived from an EMBL/GenBank/DDBJ whole genome shotgun (WGS) entry which is preliminary data.</text>
</comment>
<feature type="transmembrane region" description="Helical" evidence="7">
    <location>
        <begin position="153"/>
        <end position="180"/>
    </location>
</feature>
<feature type="domain" description="ABC transmembrane type-1" evidence="8">
    <location>
        <begin position="66"/>
        <end position="281"/>
    </location>
</feature>
<dbReference type="GO" id="GO:0055085">
    <property type="term" value="P:transmembrane transport"/>
    <property type="evidence" value="ECO:0007669"/>
    <property type="project" value="InterPro"/>
</dbReference>
<dbReference type="EMBL" id="ADLN01000120">
    <property type="protein sequence ID" value="EHI57416.1"/>
    <property type="molecule type" value="Genomic_DNA"/>
</dbReference>
<feature type="transmembrane region" description="Helical" evidence="7">
    <location>
        <begin position="200"/>
        <end position="221"/>
    </location>
</feature>
<dbReference type="RefSeq" id="WP_006782513.1">
    <property type="nucleotide sequence ID" value="NZ_CP040506.1"/>
</dbReference>
<dbReference type="GO" id="GO:0005886">
    <property type="term" value="C:plasma membrane"/>
    <property type="evidence" value="ECO:0007669"/>
    <property type="project" value="UniProtKB-SubCell"/>
</dbReference>
<dbReference type="OrthoDB" id="9787541at2"/>
<name>G5ILZ7_9FIRM</name>
<reference evidence="9 10" key="1">
    <citation type="submission" date="2011-08" db="EMBL/GenBank/DDBJ databases">
        <title>The Genome Sequence of Clostridium hathewayi WAL-18680.</title>
        <authorList>
            <consortium name="The Broad Institute Genome Sequencing Platform"/>
            <person name="Earl A."/>
            <person name="Ward D."/>
            <person name="Feldgarden M."/>
            <person name="Gevers D."/>
            <person name="Finegold S.M."/>
            <person name="Summanen P.H."/>
            <person name="Molitoris D.R."/>
            <person name="Song M."/>
            <person name="Daigneault M."/>
            <person name="Allen-Vercoe E."/>
            <person name="Young S.K."/>
            <person name="Zeng Q."/>
            <person name="Gargeya S."/>
            <person name="Fitzgerald M."/>
            <person name="Haas B."/>
            <person name="Abouelleil A."/>
            <person name="Alvarado L."/>
            <person name="Arachchi H.M."/>
            <person name="Berlin A."/>
            <person name="Brown A."/>
            <person name="Chapman S.B."/>
            <person name="Chen Z."/>
            <person name="Dunbar C."/>
            <person name="Freedman E."/>
            <person name="Gearin G."/>
            <person name="Gellesch M."/>
            <person name="Goldberg J."/>
            <person name="Griggs A."/>
            <person name="Gujja S."/>
            <person name="Heiman D."/>
            <person name="Howarth C."/>
            <person name="Larson L."/>
            <person name="Lui A."/>
            <person name="MacDonald P.J.P."/>
            <person name="Montmayeur A."/>
            <person name="Murphy C."/>
            <person name="Neiman D."/>
            <person name="Pearson M."/>
            <person name="Priest M."/>
            <person name="Roberts A."/>
            <person name="Saif S."/>
            <person name="Shea T."/>
            <person name="Shenoy N."/>
            <person name="Sisk P."/>
            <person name="Stolte C."/>
            <person name="Sykes S."/>
            <person name="Wortman J."/>
            <person name="Nusbaum C."/>
            <person name="Birren B."/>
        </authorList>
    </citation>
    <scope>NUCLEOTIDE SEQUENCE [LARGE SCALE GENOMIC DNA]</scope>
    <source>
        <strain evidence="9 10">WAL-18680</strain>
    </source>
</reference>
<protein>
    <recommendedName>
        <fullName evidence="8">ABC transmembrane type-1 domain-containing protein</fullName>
    </recommendedName>
</protein>
<keyword evidence="5 7" id="KW-1133">Transmembrane helix</keyword>
<accession>G5ILZ7</accession>
<dbReference type="InterPro" id="IPR035906">
    <property type="entry name" value="MetI-like_sf"/>
</dbReference>
<evidence type="ECO:0000256" key="7">
    <source>
        <dbReference type="RuleBase" id="RU363032"/>
    </source>
</evidence>
<dbReference type="InterPro" id="IPR000515">
    <property type="entry name" value="MetI-like"/>
</dbReference>
<feature type="transmembrane region" description="Helical" evidence="7">
    <location>
        <begin position="70"/>
        <end position="91"/>
    </location>
</feature>
<dbReference type="PANTHER" id="PTHR30193:SF37">
    <property type="entry name" value="INNER MEMBRANE ABC TRANSPORTER PERMEASE PROTEIN YCJO"/>
    <property type="match status" value="1"/>
</dbReference>
<dbReference type="CDD" id="cd06261">
    <property type="entry name" value="TM_PBP2"/>
    <property type="match status" value="1"/>
</dbReference>
<gene>
    <name evidence="9" type="ORF">HMPREF9473_04525</name>
</gene>
<organism evidence="9 10">
    <name type="scientific">Hungatella hathewayi WAL-18680</name>
    <dbReference type="NCBI Taxonomy" id="742737"/>
    <lineage>
        <taxon>Bacteria</taxon>
        <taxon>Bacillati</taxon>
        <taxon>Bacillota</taxon>
        <taxon>Clostridia</taxon>
        <taxon>Lachnospirales</taxon>
        <taxon>Lachnospiraceae</taxon>
        <taxon>Hungatella</taxon>
    </lineage>
</organism>
<keyword evidence="2 7" id="KW-0813">Transport</keyword>
<evidence type="ECO:0000313" key="10">
    <source>
        <dbReference type="Proteomes" id="UP000005384"/>
    </source>
</evidence>
<dbReference type="AlphaFoldDB" id="G5ILZ7"/>
<evidence type="ECO:0000256" key="1">
    <source>
        <dbReference type="ARBA" id="ARBA00004651"/>
    </source>
</evidence>
<comment type="subcellular location">
    <subcellularLocation>
        <location evidence="1 7">Cell membrane</location>
        <topology evidence="1 7">Multi-pass membrane protein</topology>
    </subcellularLocation>
</comment>
<keyword evidence="3" id="KW-1003">Cell membrane</keyword>
<dbReference type="PATRIC" id="fig|742737.3.peg.4511"/>
<evidence type="ECO:0000313" key="9">
    <source>
        <dbReference type="EMBL" id="EHI57416.1"/>
    </source>
</evidence>
<evidence type="ECO:0000256" key="3">
    <source>
        <dbReference type="ARBA" id="ARBA00022475"/>
    </source>
</evidence>
<dbReference type="HOGENOM" id="CLU_016047_0_0_9"/>
<keyword evidence="6 7" id="KW-0472">Membrane</keyword>
<dbReference type="PROSITE" id="PS50928">
    <property type="entry name" value="ABC_TM1"/>
    <property type="match status" value="1"/>
</dbReference>
<evidence type="ECO:0000256" key="5">
    <source>
        <dbReference type="ARBA" id="ARBA00022989"/>
    </source>
</evidence>
<keyword evidence="10" id="KW-1185">Reference proteome</keyword>
<evidence type="ECO:0000256" key="4">
    <source>
        <dbReference type="ARBA" id="ARBA00022692"/>
    </source>
</evidence>
<dbReference type="Proteomes" id="UP000005384">
    <property type="component" value="Unassembled WGS sequence"/>
</dbReference>
<comment type="similarity">
    <text evidence="7">Belongs to the binding-protein-dependent transport system permease family.</text>
</comment>